<dbReference type="AlphaFoldDB" id="A0A2T3YWM4"/>
<accession>A0A2T3YWM4</accession>
<name>A0A2T3YWM4_TRIA4</name>
<protein>
    <submittedName>
        <fullName evidence="1">Uncharacterized protein</fullName>
    </submittedName>
</protein>
<keyword evidence="2" id="KW-1185">Reference proteome</keyword>
<gene>
    <name evidence="1" type="ORF">M441DRAFT_73001</name>
</gene>
<evidence type="ECO:0000313" key="1">
    <source>
        <dbReference type="EMBL" id="PTB36937.1"/>
    </source>
</evidence>
<dbReference type="PROSITE" id="PS51257">
    <property type="entry name" value="PROKAR_LIPOPROTEIN"/>
    <property type="match status" value="1"/>
</dbReference>
<dbReference type="EMBL" id="KZ679269">
    <property type="protein sequence ID" value="PTB36937.1"/>
    <property type="molecule type" value="Genomic_DNA"/>
</dbReference>
<sequence length="95" mass="10756">MDAPRPQMKRHRGFSQGLYGSIHLIVGGVACNEYSIHTYAFHFYYHLALFNMCQGSRMPYPVVVGDRLQRQPITRVAIVTGLESQRSKQCTLAPS</sequence>
<evidence type="ECO:0000313" key="2">
    <source>
        <dbReference type="Proteomes" id="UP000240493"/>
    </source>
</evidence>
<dbReference type="Proteomes" id="UP000240493">
    <property type="component" value="Unassembled WGS sequence"/>
</dbReference>
<organism evidence="1 2">
    <name type="scientific">Trichoderma asperellum (strain ATCC 204424 / CBS 433.97 / NBRC 101777)</name>
    <dbReference type="NCBI Taxonomy" id="1042311"/>
    <lineage>
        <taxon>Eukaryota</taxon>
        <taxon>Fungi</taxon>
        <taxon>Dikarya</taxon>
        <taxon>Ascomycota</taxon>
        <taxon>Pezizomycotina</taxon>
        <taxon>Sordariomycetes</taxon>
        <taxon>Hypocreomycetidae</taxon>
        <taxon>Hypocreales</taxon>
        <taxon>Hypocreaceae</taxon>
        <taxon>Trichoderma</taxon>
    </lineage>
</organism>
<reference evidence="1 2" key="1">
    <citation type="submission" date="2016-07" db="EMBL/GenBank/DDBJ databases">
        <title>Multiple horizontal gene transfer events from other fungi enriched the ability of initially mycotrophic Trichoderma (Ascomycota) to feed on dead plant biomass.</title>
        <authorList>
            <consortium name="DOE Joint Genome Institute"/>
            <person name="Aerts A."/>
            <person name="Atanasova L."/>
            <person name="Chenthamara K."/>
            <person name="Zhang J."/>
            <person name="Grujic M."/>
            <person name="Henrissat B."/>
            <person name="Kuo A."/>
            <person name="Salamov A."/>
            <person name="Lipzen A."/>
            <person name="Labutti K."/>
            <person name="Barry K."/>
            <person name="Miao Y."/>
            <person name="Rahimi M.J."/>
            <person name="Shen Q."/>
            <person name="Grigoriev I.V."/>
            <person name="Kubicek C.P."/>
            <person name="Druzhinina I.S."/>
        </authorList>
    </citation>
    <scope>NUCLEOTIDE SEQUENCE [LARGE SCALE GENOMIC DNA]</scope>
    <source>
        <strain evidence="1 2">CBS 433.97</strain>
    </source>
</reference>
<proteinExistence type="predicted"/>